<proteinExistence type="predicted"/>
<reference evidence="3" key="1">
    <citation type="journal article" date="2015" name="Genome Announc.">
        <title>Draft genome sequence of the cellulolytic fungus Chaetomium globosum.</title>
        <authorList>
            <person name="Cuomo C.A."/>
            <person name="Untereiner W.A."/>
            <person name="Ma L.-J."/>
            <person name="Grabherr M."/>
            <person name="Birren B.W."/>
        </authorList>
    </citation>
    <scope>NUCLEOTIDE SEQUENCE [LARGE SCALE GENOMIC DNA]</scope>
    <source>
        <strain evidence="3">ATCC 6205 / CBS 148.51 / DSM 1962 / NBRC 6347 / NRRL 1970</strain>
    </source>
</reference>
<organism evidence="2 3">
    <name type="scientific">Chaetomium globosum (strain ATCC 6205 / CBS 148.51 / DSM 1962 / NBRC 6347 / NRRL 1970)</name>
    <name type="common">Soil fungus</name>
    <dbReference type="NCBI Taxonomy" id="306901"/>
    <lineage>
        <taxon>Eukaryota</taxon>
        <taxon>Fungi</taxon>
        <taxon>Dikarya</taxon>
        <taxon>Ascomycota</taxon>
        <taxon>Pezizomycotina</taxon>
        <taxon>Sordariomycetes</taxon>
        <taxon>Sordariomycetidae</taxon>
        <taxon>Sordariales</taxon>
        <taxon>Chaetomiaceae</taxon>
        <taxon>Chaetomium</taxon>
    </lineage>
</organism>
<feature type="compositionally biased region" description="Polar residues" evidence="1">
    <location>
        <begin position="176"/>
        <end position="201"/>
    </location>
</feature>
<keyword evidence="3" id="KW-1185">Reference proteome</keyword>
<accession>Q2GWG0</accession>
<gene>
    <name evidence="2" type="ORF">CHGG_07694</name>
</gene>
<dbReference type="VEuPathDB" id="FungiDB:CHGG_07694"/>
<evidence type="ECO:0000256" key="1">
    <source>
        <dbReference type="SAM" id="MobiDB-lite"/>
    </source>
</evidence>
<dbReference type="OMA" id="TQMNDSA"/>
<evidence type="ECO:0000313" key="3">
    <source>
        <dbReference type="Proteomes" id="UP000001056"/>
    </source>
</evidence>
<feature type="compositionally biased region" description="Low complexity" evidence="1">
    <location>
        <begin position="136"/>
        <end position="175"/>
    </location>
</feature>
<dbReference type="AlphaFoldDB" id="Q2GWG0"/>
<dbReference type="HOGENOM" id="CLU_1533619_0_0_1"/>
<dbReference type="Proteomes" id="UP000001056">
    <property type="component" value="Unassembled WGS sequence"/>
</dbReference>
<dbReference type="STRING" id="306901.Q2GWG0"/>
<dbReference type="GeneID" id="4393591"/>
<dbReference type="eggNOG" id="ENOG502RIZF">
    <property type="taxonomic scope" value="Eukaryota"/>
</dbReference>
<feature type="region of interest" description="Disordered" evidence="1">
    <location>
        <begin position="126"/>
        <end position="201"/>
    </location>
</feature>
<dbReference type="OrthoDB" id="4590707at2759"/>
<evidence type="ECO:0000313" key="2">
    <source>
        <dbReference type="EMBL" id="EAQ86441.1"/>
    </source>
</evidence>
<dbReference type="RefSeq" id="XP_001225350.1">
    <property type="nucleotide sequence ID" value="XM_001225349.1"/>
</dbReference>
<name>Q2GWG0_CHAGB</name>
<dbReference type="InParanoid" id="Q2GWG0"/>
<dbReference type="EMBL" id="CH408033">
    <property type="protein sequence ID" value="EAQ86441.1"/>
    <property type="molecule type" value="Genomic_DNA"/>
</dbReference>
<protein>
    <submittedName>
        <fullName evidence="2">Uncharacterized protein</fullName>
    </submittedName>
</protein>
<sequence>MTCPHSQTLASKQAHCVGCWDTSALRPSLRSISRSRFVPSSQLAQSVGRRGYATLQERIGQSGDTPWQIAAVAVTVPGLLYLRSSGGTAQPRHGEAYVKRVEPRHEKVSQAAANVTSAAKAKMEEAQEGVQKTLNSAVESVSGSSESSATPASATPASSSTASSSPASVQSTQTQMNDSAETQPQKLTEKLASQQVDPTQK</sequence>